<gene>
    <name evidence="3" type="ORF">ARHIZOSPH14_20110</name>
</gene>
<dbReference type="Gene3D" id="3.20.20.140">
    <property type="entry name" value="Metal-dependent hydrolases"/>
    <property type="match status" value="1"/>
</dbReference>
<accession>A0A9W6CVX2</accession>
<dbReference type="PANTHER" id="PTHR43569">
    <property type="entry name" value="AMIDOHYDROLASE"/>
    <property type="match status" value="1"/>
</dbReference>
<dbReference type="InterPro" id="IPR006680">
    <property type="entry name" value="Amidohydro-rel"/>
</dbReference>
<sequence length="287" mass="30069">MSAASAPGTELIDAHVHVWDPALHRYEWLDGLEIHRPMLPAAVDRADGATTGMVFVQAGADRADALAEARWVAAADWPELVAIVADADLLTDAGELAEHLDALAALPKVVGVRDNLQNEPVETFPARAAGLVALGDRGLTFDACIRHTQLPALIDLVAQAPDVTVVLDHLGKPPIDAGIDSPEGRAWSAGIGELASRPGTFAKLSGLTAESADADAFARNADAFIARVLEAFGPERTMLGSDWPVSATFGVGGPFADWVARVRALVGEADWPEVASGSARRAYLGHA</sequence>
<reference evidence="3" key="1">
    <citation type="submission" date="2022-12" db="EMBL/GenBank/DDBJ databases">
        <title>Reference genome sequencing for broad-spectrum identification of bacterial and archaeal isolates by mass spectrometry.</title>
        <authorList>
            <person name="Sekiguchi Y."/>
            <person name="Tourlousse D.M."/>
        </authorList>
    </citation>
    <scope>NUCLEOTIDE SEQUENCE</scope>
    <source>
        <strain evidence="3">14</strain>
    </source>
</reference>
<dbReference type="RefSeq" id="WP_281884578.1">
    <property type="nucleotide sequence ID" value="NZ_BSDP01000001.1"/>
</dbReference>
<organism evidence="3 4">
    <name type="scientific">Agromyces rhizosphaerae</name>
    <dbReference type="NCBI Taxonomy" id="88374"/>
    <lineage>
        <taxon>Bacteria</taxon>
        <taxon>Bacillati</taxon>
        <taxon>Actinomycetota</taxon>
        <taxon>Actinomycetes</taxon>
        <taxon>Micrococcales</taxon>
        <taxon>Microbacteriaceae</taxon>
        <taxon>Agromyces</taxon>
    </lineage>
</organism>
<dbReference type="SUPFAM" id="SSF51556">
    <property type="entry name" value="Metallo-dependent hydrolases"/>
    <property type="match status" value="1"/>
</dbReference>
<dbReference type="EMBL" id="BSDP01000001">
    <property type="protein sequence ID" value="GLI27769.1"/>
    <property type="molecule type" value="Genomic_DNA"/>
</dbReference>
<proteinExistence type="inferred from homology"/>
<dbReference type="AlphaFoldDB" id="A0A9W6CVX2"/>
<evidence type="ECO:0000313" key="4">
    <source>
        <dbReference type="Proteomes" id="UP001144396"/>
    </source>
</evidence>
<evidence type="ECO:0000259" key="2">
    <source>
        <dbReference type="Pfam" id="PF04909"/>
    </source>
</evidence>
<dbReference type="PANTHER" id="PTHR43569:SF2">
    <property type="entry name" value="AMIDOHYDROLASE-RELATED DOMAIN-CONTAINING PROTEIN"/>
    <property type="match status" value="1"/>
</dbReference>
<dbReference type="Pfam" id="PF04909">
    <property type="entry name" value="Amidohydro_2"/>
    <property type="match status" value="1"/>
</dbReference>
<dbReference type="InterPro" id="IPR032466">
    <property type="entry name" value="Metal_Hydrolase"/>
</dbReference>
<evidence type="ECO:0000256" key="1">
    <source>
        <dbReference type="ARBA" id="ARBA00038310"/>
    </source>
</evidence>
<evidence type="ECO:0000313" key="3">
    <source>
        <dbReference type="EMBL" id="GLI27769.1"/>
    </source>
</evidence>
<comment type="similarity">
    <text evidence="1">Belongs to the metallo-dependent hydrolases superfamily.</text>
</comment>
<protein>
    <submittedName>
        <fullName evidence="3">Amidohydrolase</fullName>
    </submittedName>
</protein>
<keyword evidence="4" id="KW-1185">Reference proteome</keyword>
<comment type="caution">
    <text evidence="3">The sequence shown here is derived from an EMBL/GenBank/DDBJ whole genome shotgun (WGS) entry which is preliminary data.</text>
</comment>
<dbReference type="InterPro" id="IPR052350">
    <property type="entry name" value="Metallo-dep_Lactonases"/>
</dbReference>
<feature type="domain" description="Amidohydrolase-related" evidence="2">
    <location>
        <begin position="12"/>
        <end position="283"/>
    </location>
</feature>
<name>A0A9W6CVX2_9MICO</name>
<dbReference type="GO" id="GO:0016787">
    <property type="term" value="F:hydrolase activity"/>
    <property type="evidence" value="ECO:0007669"/>
    <property type="project" value="InterPro"/>
</dbReference>
<dbReference type="Proteomes" id="UP001144396">
    <property type="component" value="Unassembled WGS sequence"/>
</dbReference>